<reference evidence="2" key="1">
    <citation type="submission" date="2019-03" db="EMBL/GenBank/DDBJ databases">
        <title>WGS assembly of Setaria viridis.</title>
        <authorList>
            <person name="Huang P."/>
            <person name="Jenkins J."/>
            <person name="Grimwood J."/>
            <person name="Barry K."/>
            <person name="Healey A."/>
            <person name="Mamidi S."/>
            <person name="Sreedasyam A."/>
            <person name="Shu S."/>
            <person name="Feldman M."/>
            <person name="Wu J."/>
            <person name="Yu Y."/>
            <person name="Chen C."/>
            <person name="Johnson J."/>
            <person name="Rokhsar D."/>
            <person name="Baxter I."/>
            <person name="Schmutz J."/>
            <person name="Brutnell T."/>
            <person name="Kellogg E."/>
        </authorList>
    </citation>
    <scope>NUCLEOTIDE SEQUENCE [LARGE SCALE GENOMIC DNA]</scope>
</reference>
<evidence type="ECO:0000256" key="1">
    <source>
        <dbReference type="SAM" id="MobiDB-lite"/>
    </source>
</evidence>
<keyword evidence="3" id="KW-1185">Reference proteome</keyword>
<protein>
    <submittedName>
        <fullName evidence="2">Uncharacterized protein</fullName>
    </submittedName>
</protein>
<organism evidence="2 3">
    <name type="scientific">Setaria viridis</name>
    <name type="common">Green bristlegrass</name>
    <name type="synonym">Setaria italica subsp. viridis</name>
    <dbReference type="NCBI Taxonomy" id="4556"/>
    <lineage>
        <taxon>Eukaryota</taxon>
        <taxon>Viridiplantae</taxon>
        <taxon>Streptophyta</taxon>
        <taxon>Embryophyta</taxon>
        <taxon>Tracheophyta</taxon>
        <taxon>Spermatophyta</taxon>
        <taxon>Magnoliopsida</taxon>
        <taxon>Liliopsida</taxon>
        <taxon>Poales</taxon>
        <taxon>Poaceae</taxon>
        <taxon>PACMAD clade</taxon>
        <taxon>Panicoideae</taxon>
        <taxon>Panicodae</taxon>
        <taxon>Paniceae</taxon>
        <taxon>Cenchrinae</taxon>
        <taxon>Setaria</taxon>
    </lineage>
</organism>
<name>A0A4U6WAZ2_SETVI</name>
<proteinExistence type="predicted"/>
<dbReference type="Proteomes" id="UP000298652">
    <property type="component" value="Chromosome 1"/>
</dbReference>
<feature type="region of interest" description="Disordered" evidence="1">
    <location>
        <begin position="1"/>
        <end position="20"/>
    </location>
</feature>
<gene>
    <name evidence="2" type="ORF">SEVIR_1G092300v2</name>
</gene>
<evidence type="ECO:0000313" key="2">
    <source>
        <dbReference type="EMBL" id="TKW38109.1"/>
    </source>
</evidence>
<dbReference type="Pfam" id="PF07893">
    <property type="entry name" value="DUF1668"/>
    <property type="match status" value="1"/>
</dbReference>
<accession>A0A4U6WAZ2</accession>
<dbReference type="AlphaFoldDB" id="A0A4U6WAZ2"/>
<dbReference type="Gramene" id="TKW38109">
    <property type="protein sequence ID" value="TKW38109"/>
    <property type="gene ID" value="SEVIR_1G092300v2"/>
</dbReference>
<dbReference type="EMBL" id="CM016552">
    <property type="protein sequence ID" value="TKW38109.1"/>
    <property type="molecule type" value="Genomic_DNA"/>
</dbReference>
<dbReference type="InterPro" id="IPR012871">
    <property type="entry name" value="DUF1668_ORYSA"/>
</dbReference>
<sequence length="250" mass="27196">MGRRSKVPKGRAETYPQPLPFPGIGGRNRSVYLAVCRRDWFSSKPYYPLYKVDVASLRLRRVIPCSQENPSRQAANRRRRQDLRPLQSRWIVGVGGNPSGTVIYDTTKDRVIRGSELVAAKGRPVAATVGYRVYALSSLPNYIGDPDSVPWFEVLDLKDAVITEAAADGSLSLDGCSWERLPSPLCFPASSSPSSSVSAEAGVSHKGGALKLSINVISVKGKEHEEVDANSGHRALLDVLGQGELLCTDF</sequence>
<evidence type="ECO:0000313" key="3">
    <source>
        <dbReference type="Proteomes" id="UP000298652"/>
    </source>
</evidence>